<dbReference type="InterPro" id="IPR000454">
    <property type="entry name" value="ATP_synth_F0_csu"/>
</dbReference>
<dbReference type="SUPFAM" id="SSF81333">
    <property type="entry name" value="F1F0 ATP synthase subunit C"/>
    <property type="match status" value="1"/>
</dbReference>
<evidence type="ECO:0000256" key="5">
    <source>
        <dbReference type="ARBA" id="ARBA00022692"/>
    </source>
</evidence>
<evidence type="ECO:0000256" key="1">
    <source>
        <dbReference type="ARBA" id="ARBA00002351"/>
    </source>
</evidence>
<keyword evidence="8" id="KW-0406">Ion transport</keyword>
<keyword evidence="5" id="KW-0812">Transmembrane</keyword>
<comment type="subcellular location">
    <subcellularLocation>
        <location evidence="2">Membrane</location>
        <topology evidence="2">Multi-pass membrane protein</topology>
    </subcellularLocation>
</comment>
<evidence type="ECO:0000313" key="12">
    <source>
        <dbReference type="Proteomes" id="UP001604277"/>
    </source>
</evidence>
<dbReference type="GO" id="GO:0008289">
    <property type="term" value="F:lipid binding"/>
    <property type="evidence" value="ECO:0007669"/>
    <property type="project" value="UniProtKB-KW"/>
</dbReference>
<evidence type="ECO:0000313" key="11">
    <source>
        <dbReference type="EMBL" id="KAL2457113.1"/>
    </source>
</evidence>
<evidence type="ECO:0000256" key="4">
    <source>
        <dbReference type="ARBA" id="ARBA00011648"/>
    </source>
</evidence>
<dbReference type="Gene3D" id="1.20.20.10">
    <property type="entry name" value="F1F0 ATP synthase subunit C"/>
    <property type="match status" value="1"/>
</dbReference>
<name>A0ABD1NZR6_9LAMI</name>
<comment type="function">
    <text evidence="1">This protein is one of the chains of the nonenzymatic membrane component (F0) of mitochondrial ATPase.</text>
</comment>
<comment type="caution">
    <text evidence="11">The sequence shown here is derived from an EMBL/GenBank/DDBJ whole genome shotgun (WGS) entry which is preliminary data.</text>
</comment>
<dbReference type="InterPro" id="IPR002379">
    <property type="entry name" value="ATPase_proteolipid_c-like_dom"/>
</dbReference>
<dbReference type="AlphaFoldDB" id="A0ABD1NZR6"/>
<feature type="chain" id="PRO_5044749942" evidence="9">
    <location>
        <begin position="21"/>
        <end position="137"/>
    </location>
</feature>
<organism evidence="11 12">
    <name type="scientific">Forsythia ovata</name>
    <dbReference type="NCBI Taxonomy" id="205694"/>
    <lineage>
        <taxon>Eukaryota</taxon>
        <taxon>Viridiplantae</taxon>
        <taxon>Streptophyta</taxon>
        <taxon>Embryophyta</taxon>
        <taxon>Tracheophyta</taxon>
        <taxon>Spermatophyta</taxon>
        <taxon>Magnoliopsida</taxon>
        <taxon>eudicotyledons</taxon>
        <taxon>Gunneridae</taxon>
        <taxon>Pentapetalae</taxon>
        <taxon>asterids</taxon>
        <taxon>lamiids</taxon>
        <taxon>Lamiales</taxon>
        <taxon>Oleaceae</taxon>
        <taxon>Forsythieae</taxon>
        <taxon>Forsythia</taxon>
    </lineage>
</organism>
<dbReference type="GO" id="GO:1902600">
    <property type="term" value="P:proton transmembrane transport"/>
    <property type="evidence" value="ECO:0007669"/>
    <property type="project" value="UniProtKB-KW"/>
</dbReference>
<comment type="subunit">
    <text evidence="4">F-type ATPases have 2 components, CF(1) - the catalytic core - and CF(0) - the membrane proton channel. CF(1) has five subunits: alpha(3), beta(3), gamma(1), delta(1), epsilon(1). CF(0) has three main subunits: a, b and c.</text>
</comment>
<dbReference type="PRINTS" id="PR00124">
    <property type="entry name" value="ATPASEC"/>
</dbReference>
<evidence type="ECO:0000256" key="3">
    <source>
        <dbReference type="ARBA" id="ARBA00006704"/>
    </source>
</evidence>
<evidence type="ECO:0000256" key="2">
    <source>
        <dbReference type="ARBA" id="ARBA00004141"/>
    </source>
</evidence>
<evidence type="ECO:0000256" key="8">
    <source>
        <dbReference type="RuleBase" id="RU004221"/>
    </source>
</evidence>
<sequence length="137" mass="14657">MNPLISAASVIAAGLAVGLASIGPGVGQGTAAGQAVEGIARQPEGEGKIRGREDNDIETTAYSWLLYRMQPDERRLITRAVLVQYLSQDSAARLDSFRQITKHMGVLGSECDSPHLIMFELVSGHHRPLIASTSKVC</sequence>
<evidence type="ECO:0000256" key="7">
    <source>
        <dbReference type="ARBA" id="ARBA00023136"/>
    </source>
</evidence>
<dbReference type="Pfam" id="PF00137">
    <property type="entry name" value="ATP-synt_C"/>
    <property type="match status" value="1"/>
</dbReference>
<proteinExistence type="inferred from homology"/>
<keyword evidence="8" id="KW-0375">Hydrogen ion transport</keyword>
<gene>
    <name evidence="11" type="ORF">Fot_56524</name>
</gene>
<dbReference type="EMBL" id="JBFOLJ010000045">
    <property type="protein sequence ID" value="KAL2457113.1"/>
    <property type="molecule type" value="Genomic_DNA"/>
</dbReference>
<protein>
    <submittedName>
        <fullName evidence="11">ATP synthase subunit c chloroplastic</fullName>
    </submittedName>
</protein>
<dbReference type="GO" id="GO:0016020">
    <property type="term" value="C:membrane"/>
    <property type="evidence" value="ECO:0007669"/>
    <property type="project" value="UniProtKB-SubCell"/>
</dbReference>
<dbReference type="InterPro" id="IPR035921">
    <property type="entry name" value="F/V-ATP_Csub_sf"/>
</dbReference>
<feature type="domain" description="V-ATPase proteolipid subunit C-like" evidence="10">
    <location>
        <begin position="11"/>
        <end position="47"/>
    </location>
</feature>
<comment type="similarity">
    <text evidence="3 8">Belongs to the ATPase C chain family.</text>
</comment>
<evidence type="ECO:0000256" key="9">
    <source>
        <dbReference type="SAM" id="SignalP"/>
    </source>
</evidence>
<accession>A0ABD1NZR6</accession>
<keyword evidence="12" id="KW-1185">Reference proteome</keyword>
<keyword evidence="8" id="KW-0813">Transport</keyword>
<evidence type="ECO:0000256" key="6">
    <source>
        <dbReference type="ARBA" id="ARBA00022989"/>
    </source>
</evidence>
<feature type="signal peptide" evidence="9">
    <location>
        <begin position="1"/>
        <end position="20"/>
    </location>
</feature>
<dbReference type="Proteomes" id="UP001604277">
    <property type="component" value="Unassembled WGS sequence"/>
</dbReference>
<evidence type="ECO:0000259" key="10">
    <source>
        <dbReference type="Pfam" id="PF00137"/>
    </source>
</evidence>
<dbReference type="InterPro" id="IPR038662">
    <property type="entry name" value="ATP_synth_F0_csu_sf"/>
</dbReference>
<keyword evidence="9" id="KW-0732">Signal</keyword>
<keyword evidence="7" id="KW-0472">Membrane</keyword>
<reference evidence="12" key="1">
    <citation type="submission" date="2024-07" db="EMBL/GenBank/DDBJ databases">
        <title>Two chromosome-level genome assemblies of Korean endemic species Abeliophyllum distichum and Forsythia ovata (Oleaceae).</title>
        <authorList>
            <person name="Jang H."/>
        </authorList>
    </citation>
    <scope>NUCLEOTIDE SEQUENCE [LARGE SCALE GENOMIC DNA]</scope>
</reference>
<keyword evidence="6" id="KW-1133">Transmembrane helix</keyword>
<keyword evidence="8" id="KW-0446">Lipid-binding</keyword>